<gene>
    <name evidence="1" type="ORF">ECE50_029640</name>
</gene>
<dbReference type="PROSITE" id="PS51459">
    <property type="entry name" value="FIDO"/>
    <property type="match status" value="1"/>
</dbReference>
<dbReference type="Gene3D" id="1.10.3290.10">
    <property type="entry name" value="Fido-like domain"/>
    <property type="match status" value="1"/>
</dbReference>
<evidence type="ECO:0000313" key="1">
    <source>
        <dbReference type="EMBL" id="NSL91024.1"/>
    </source>
</evidence>
<keyword evidence="2" id="KW-1185">Reference proteome</keyword>
<dbReference type="Proteomes" id="UP000281028">
    <property type="component" value="Unassembled WGS sequence"/>
</dbReference>
<comment type="caution">
    <text evidence="1">The sequence shown here is derived from an EMBL/GenBank/DDBJ whole genome shotgun (WGS) entry which is preliminary data.</text>
</comment>
<proteinExistence type="predicted"/>
<reference evidence="1" key="1">
    <citation type="submission" date="2020-05" db="EMBL/GenBank/DDBJ databases">
        <title>Chitinophaga laudate sp. nov., isolated from a tropical peat swamp.</title>
        <authorList>
            <person name="Goh C.B.S."/>
            <person name="Lee M.S."/>
            <person name="Parimannan S."/>
            <person name="Pasbakhsh P."/>
            <person name="Yule C.M."/>
            <person name="Rajandas H."/>
            <person name="Loke S."/>
            <person name="Croft L."/>
            <person name="Tan J.B.L."/>
        </authorList>
    </citation>
    <scope>NUCLEOTIDE SEQUENCE</scope>
    <source>
        <strain evidence="1">Mgbs1</strain>
    </source>
</reference>
<dbReference type="EMBL" id="RIAR02000001">
    <property type="protein sequence ID" value="NSL91024.1"/>
    <property type="molecule type" value="Genomic_DNA"/>
</dbReference>
<accession>A0A433WAR7</accession>
<dbReference type="PANTHER" id="PTHR13504">
    <property type="entry name" value="FIDO DOMAIN-CONTAINING PROTEIN DDB_G0283145"/>
    <property type="match status" value="1"/>
</dbReference>
<dbReference type="InterPro" id="IPR036597">
    <property type="entry name" value="Fido-like_dom_sf"/>
</dbReference>
<name>A0A433WAR7_9BACT</name>
<dbReference type="InterPro" id="IPR003812">
    <property type="entry name" value="Fido"/>
</dbReference>
<dbReference type="PANTHER" id="PTHR13504:SF38">
    <property type="entry name" value="FIDO DOMAIN-CONTAINING PROTEIN"/>
    <property type="match status" value="1"/>
</dbReference>
<dbReference type="OrthoDB" id="9814400at2"/>
<evidence type="ECO:0000313" key="2">
    <source>
        <dbReference type="Proteomes" id="UP000281028"/>
    </source>
</evidence>
<dbReference type="SUPFAM" id="SSF140931">
    <property type="entry name" value="Fic-like"/>
    <property type="match status" value="1"/>
</dbReference>
<dbReference type="Pfam" id="PF02661">
    <property type="entry name" value="Fic"/>
    <property type="match status" value="1"/>
</dbReference>
<protein>
    <submittedName>
        <fullName evidence="1">Uncharacterized protein</fullName>
    </submittedName>
</protein>
<dbReference type="InterPro" id="IPR040198">
    <property type="entry name" value="Fido_containing"/>
</dbReference>
<dbReference type="AlphaFoldDB" id="A0A433WAR7"/>
<sequence length="270" mass="31618">MNTYQLQIVKDNLLESFRDKVDAKILSEAFSQLTDAELSTADFSFYTSVASVYSSKIEGEHIELDSYIKHKRFGVEFLPDYTRKIDDLYLAYQFAKDHIPDKENIPKVHGILTKHIVSKNWQGRFRNQNMFVTTDDGRIEYVAASPFVVNEEMDKLYNDISTLLQTKLDTTSAFFFASMIHLVFVKIHPWNDGNGRSGRLLEKWFLAQHLGPKAWFLQSEKYYYMHHQEYYRNIRLLGLEYDELDYTKALPFLEMLSKGLIDGGSRLIFE</sequence>
<organism evidence="1 2">
    <name type="scientific">Chitinophaga solisilvae</name>
    <dbReference type="NCBI Taxonomy" id="1233460"/>
    <lineage>
        <taxon>Bacteria</taxon>
        <taxon>Pseudomonadati</taxon>
        <taxon>Bacteroidota</taxon>
        <taxon>Chitinophagia</taxon>
        <taxon>Chitinophagales</taxon>
        <taxon>Chitinophagaceae</taxon>
        <taxon>Chitinophaga</taxon>
    </lineage>
</organism>